<evidence type="ECO:0000256" key="1">
    <source>
        <dbReference type="SAM" id="MobiDB-lite"/>
    </source>
</evidence>
<accession>A0A5M8A520</accession>
<proteinExistence type="predicted"/>
<keyword evidence="3" id="KW-1185">Reference proteome</keyword>
<dbReference type="EMBL" id="VWRN01000053">
    <property type="protein sequence ID" value="KAA6118838.1"/>
    <property type="molecule type" value="Genomic_DNA"/>
</dbReference>
<evidence type="ECO:0000313" key="3">
    <source>
        <dbReference type="Proteomes" id="UP000324324"/>
    </source>
</evidence>
<comment type="caution">
    <text evidence="2">The sequence shown here is derived from an EMBL/GenBank/DDBJ whole genome shotgun (WGS) entry which is preliminary data.</text>
</comment>
<dbReference type="AlphaFoldDB" id="A0A5M8A520"/>
<dbReference type="RefSeq" id="WP_150084140.1">
    <property type="nucleotide sequence ID" value="NZ_CP080293.1"/>
</dbReference>
<name>A0A5M8A520_9BURK</name>
<feature type="compositionally biased region" description="Basic and acidic residues" evidence="1">
    <location>
        <begin position="60"/>
        <end position="83"/>
    </location>
</feature>
<protein>
    <submittedName>
        <fullName evidence="2">Uncharacterized protein</fullName>
    </submittedName>
</protein>
<evidence type="ECO:0000313" key="2">
    <source>
        <dbReference type="EMBL" id="KAA6118838.1"/>
    </source>
</evidence>
<dbReference type="Proteomes" id="UP000324324">
    <property type="component" value="Unassembled WGS sequence"/>
</dbReference>
<organism evidence="2 3">
    <name type="scientific">Cupriavidus cauae</name>
    <dbReference type="NCBI Taxonomy" id="2608999"/>
    <lineage>
        <taxon>Bacteria</taxon>
        <taxon>Pseudomonadati</taxon>
        <taxon>Pseudomonadota</taxon>
        <taxon>Betaproteobacteria</taxon>
        <taxon>Burkholderiales</taxon>
        <taxon>Burkholderiaceae</taxon>
        <taxon>Cupriavidus</taxon>
    </lineage>
</organism>
<reference evidence="2 3" key="1">
    <citation type="submission" date="2019-09" db="EMBL/GenBank/DDBJ databases">
        <title>Isolation of a novel species in the genus Cupriavidus from patients with sepsis using whole genome sequencing.</title>
        <authorList>
            <person name="Kweon O.J."/>
            <person name="Lee M.-K."/>
        </authorList>
    </citation>
    <scope>NUCLEOTIDE SEQUENCE [LARGE SCALE GENOMIC DNA]</scope>
    <source>
        <strain evidence="2 3">MKL-01</strain>
    </source>
</reference>
<feature type="compositionally biased region" description="Polar residues" evidence="1">
    <location>
        <begin position="98"/>
        <end position="114"/>
    </location>
</feature>
<feature type="region of interest" description="Disordered" evidence="1">
    <location>
        <begin position="60"/>
        <end position="134"/>
    </location>
</feature>
<gene>
    <name evidence="2" type="ORF">F1599_19130</name>
</gene>
<sequence length="134" mass="14322">MLFRSLLRDAAAATVLVASVLGLAALSHAQGGWSRQGADMRDGFGARLLPTGMERTVMRAESPDHVRAQIERMEARARADSRLNGRPNPPSDRGAPERTQTSERSAQNGSSVSGDNRPANVGPGWQGSGRETTR</sequence>